<dbReference type="EMBL" id="AYKW01000045">
    <property type="protein sequence ID" value="PIL25688.1"/>
    <property type="molecule type" value="Genomic_DNA"/>
</dbReference>
<protein>
    <submittedName>
        <fullName evidence="1">Uncharacterized protein</fullName>
    </submittedName>
</protein>
<reference evidence="1 2" key="1">
    <citation type="journal article" date="2015" name="Sci. Rep.">
        <title>Chromosome-level genome map provides insights into diverse defense mechanisms in the medicinal fungus Ganoderma sinense.</title>
        <authorList>
            <person name="Zhu Y."/>
            <person name="Xu J."/>
            <person name="Sun C."/>
            <person name="Zhou S."/>
            <person name="Xu H."/>
            <person name="Nelson D.R."/>
            <person name="Qian J."/>
            <person name="Song J."/>
            <person name="Luo H."/>
            <person name="Xiang L."/>
            <person name="Li Y."/>
            <person name="Xu Z."/>
            <person name="Ji A."/>
            <person name="Wang L."/>
            <person name="Lu S."/>
            <person name="Hayward A."/>
            <person name="Sun W."/>
            <person name="Li X."/>
            <person name="Schwartz D.C."/>
            <person name="Wang Y."/>
            <person name="Chen S."/>
        </authorList>
    </citation>
    <scope>NUCLEOTIDE SEQUENCE [LARGE SCALE GENOMIC DNA]</scope>
    <source>
        <strain evidence="1 2">ZZ0214-1</strain>
    </source>
</reference>
<evidence type="ECO:0000313" key="1">
    <source>
        <dbReference type="EMBL" id="PIL25688.1"/>
    </source>
</evidence>
<comment type="caution">
    <text evidence="1">The sequence shown here is derived from an EMBL/GenBank/DDBJ whole genome shotgun (WGS) entry which is preliminary data.</text>
</comment>
<gene>
    <name evidence="1" type="ORF">GSI_11438</name>
</gene>
<organism evidence="1 2">
    <name type="scientific">Ganoderma sinense ZZ0214-1</name>
    <dbReference type="NCBI Taxonomy" id="1077348"/>
    <lineage>
        <taxon>Eukaryota</taxon>
        <taxon>Fungi</taxon>
        <taxon>Dikarya</taxon>
        <taxon>Basidiomycota</taxon>
        <taxon>Agaricomycotina</taxon>
        <taxon>Agaricomycetes</taxon>
        <taxon>Polyporales</taxon>
        <taxon>Polyporaceae</taxon>
        <taxon>Ganoderma</taxon>
    </lineage>
</organism>
<proteinExistence type="predicted"/>
<dbReference type="Proteomes" id="UP000230002">
    <property type="component" value="Unassembled WGS sequence"/>
</dbReference>
<keyword evidence="2" id="KW-1185">Reference proteome</keyword>
<accession>A0A2G8RWI8</accession>
<name>A0A2G8RWI8_9APHY</name>
<sequence>MALTCKVVPQPGKCSDEPQKHGKGGKFQGLQIQVYDGGGYAEISEDYWMIVPKCPTTKIRKS</sequence>
<evidence type="ECO:0000313" key="2">
    <source>
        <dbReference type="Proteomes" id="UP000230002"/>
    </source>
</evidence>
<dbReference type="AlphaFoldDB" id="A0A2G8RWI8"/>